<organism evidence="1 2">
    <name type="scientific">Paenibacillus barengoltzii G22</name>
    <dbReference type="NCBI Taxonomy" id="1235795"/>
    <lineage>
        <taxon>Bacteria</taxon>
        <taxon>Bacillati</taxon>
        <taxon>Bacillota</taxon>
        <taxon>Bacilli</taxon>
        <taxon>Bacillales</taxon>
        <taxon>Paenibacillaceae</taxon>
        <taxon>Paenibacillus</taxon>
    </lineage>
</organism>
<protein>
    <submittedName>
        <fullName evidence="1">Uncharacterized protein</fullName>
    </submittedName>
</protein>
<accession>R9LEC9</accession>
<evidence type="ECO:0000313" key="1">
    <source>
        <dbReference type="EMBL" id="EOS57144.1"/>
    </source>
</evidence>
<proteinExistence type="predicted"/>
<sequence length="110" mass="13288">MHKICSRTHYFDRYYPKLMGMADYQQVLPNMAPEAFQIDKQIEQRLREDPQVYENFKNFPALYQRVRIDTIQSVLQQPELFQRRLDKFIACTKANQMYGQWHDGGRLLEV</sequence>
<dbReference type="Proteomes" id="UP000019598">
    <property type="component" value="Unassembled WGS sequence"/>
</dbReference>
<reference evidence="1 2" key="1">
    <citation type="submission" date="2013-04" db="EMBL/GenBank/DDBJ databases">
        <title>The Genome Sequence of Paenibacillus barengoltzii G22.</title>
        <authorList>
            <consortium name="The Broad Institute Genomics Platform"/>
            <consortium name="The Broad Institute Genome Sequencing Center for Infectious Disease"/>
            <person name="Earl A."/>
            <person name="Xavier R."/>
            <person name="Elson C."/>
            <person name="Duck W."/>
            <person name="Walker B."/>
            <person name="Young S."/>
            <person name="Zeng Q."/>
            <person name="Gargeya S."/>
            <person name="Fitzgerald M."/>
            <person name="Haas B."/>
            <person name="Abouelleil A."/>
            <person name="Allen A.W."/>
            <person name="Alvarado L."/>
            <person name="Arachchi H.M."/>
            <person name="Berlin A.M."/>
            <person name="Chapman S.B."/>
            <person name="Gainer-Dewar J."/>
            <person name="Goldberg J."/>
            <person name="Griggs A."/>
            <person name="Gujja S."/>
            <person name="Hansen M."/>
            <person name="Howarth C."/>
            <person name="Imamovic A."/>
            <person name="Ireland A."/>
            <person name="Larimer J."/>
            <person name="McCowan C."/>
            <person name="Murphy C."/>
            <person name="Pearson M."/>
            <person name="Poon T.W."/>
            <person name="Priest M."/>
            <person name="Roberts A."/>
            <person name="Saif S."/>
            <person name="Shea T."/>
            <person name="Sisk P."/>
            <person name="Sykes S."/>
            <person name="Wortman J."/>
            <person name="Nusbaum C."/>
            <person name="Birren B."/>
        </authorList>
    </citation>
    <scope>NUCLEOTIDE SEQUENCE [LARGE SCALE GENOMIC DNA]</scope>
    <source>
        <strain evidence="1 2">G22</strain>
    </source>
</reference>
<dbReference type="HOGENOM" id="CLU_173270_0_0_9"/>
<dbReference type="EMBL" id="ASSZ01000013">
    <property type="protein sequence ID" value="EOS57144.1"/>
    <property type="molecule type" value="Genomic_DNA"/>
</dbReference>
<comment type="caution">
    <text evidence="1">The sequence shown here is derived from an EMBL/GenBank/DDBJ whole genome shotgun (WGS) entry which is preliminary data.</text>
</comment>
<dbReference type="STRING" id="1235795.C812_01464"/>
<dbReference type="Pfam" id="PF13376">
    <property type="entry name" value="OmdA"/>
    <property type="match status" value="1"/>
</dbReference>
<name>R9LEC9_9BACL</name>
<gene>
    <name evidence="1" type="ORF">C812_01464</name>
</gene>
<evidence type="ECO:0000313" key="2">
    <source>
        <dbReference type="Proteomes" id="UP000019598"/>
    </source>
</evidence>
<dbReference type="AlphaFoldDB" id="R9LEC9"/>
<dbReference type="PATRIC" id="fig|1235795.3.peg.1427"/>